<keyword evidence="2 4" id="KW-0597">Phosphoprotein</keyword>
<feature type="modified residue" description="4-aspartylphosphate" evidence="4">
    <location>
        <position position="52"/>
    </location>
</feature>
<gene>
    <name evidence="6" type="ORF">JK634_16575</name>
</gene>
<evidence type="ECO:0000256" key="3">
    <source>
        <dbReference type="ARBA" id="ARBA00024867"/>
    </source>
</evidence>
<comment type="caution">
    <text evidence="6">The sequence shown here is derived from an EMBL/GenBank/DDBJ whole genome shotgun (WGS) entry which is preliminary data.</text>
</comment>
<dbReference type="Proteomes" id="UP000623681">
    <property type="component" value="Unassembled WGS sequence"/>
</dbReference>
<dbReference type="InterPro" id="IPR050595">
    <property type="entry name" value="Bact_response_regulator"/>
</dbReference>
<dbReference type="InterPro" id="IPR001789">
    <property type="entry name" value="Sig_transdc_resp-reg_receiver"/>
</dbReference>
<dbReference type="AlphaFoldDB" id="A0A937FJF0"/>
<reference evidence="6" key="1">
    <citation type="submission" date="2021-01" db="EMBL/GenBank/DDBJ databases">
        <title>Genome public.</title>
        <authorList>
            <person name="Liu C."/>
            <person name="Sun Q."/>
        </authorList>
    </citation>
    <scope>NUCLEOTIDE SEQUENCE</scope>
    <source>
        <strain evidence="6">YIM B02565</strain>
    </source>
</reference>
<accession>A0A937FJF0</accession>
<evidence type="ECO:0000256" key="2">
    <source>
        <dbReference type="ARBA" id="ARBA00022553"/>
    </source>
</evidence>
<dbReference type="InterPro" id="IPR011006">
    <property type="entry name" value="CheY-like_superfamily"/>
</dbReference>
<evidence type="ECO:0000313" key="7">
    <source>
        <dbReference type="Proteomes" id="UP000623681"/>
    </source>
</evidence>
<comment type="function">
    <text evidence="3">May play the central regulatory role in sporulation. It may be an element of the effector pathway responsible for the activation of sporulation genes in response to nutritional stress. Spo0A may act in concert with spo0H (a sigma factor) to control the expression of some genes that are critical to the sporulation process.</text>
</comment>
<dbReference type="PROSITE" id="PS50110">
    <property type="entry name" value="RESPONSE_REGULATORY"/>
    <property type="match status" value="1"/>
</dbReference>
<dbReference type="SUPFAM" id="SSF52172">
    <property type="entry name" value="CheY-like"/>
    <property type="match status" value="1"/>
</dbReference>
<evidence type="ECO:0000313" key="6">
    <source>
        <dbReference type="EMBL" id="MBL4933412.1"/>
    </source>
</evidence>
<evidence type="ECO:0000256" key="4">
    <source>
        <dbReference type="PROSITE-ProRule" id="PRU00169"/>
    </source>
</evidence>
<dbReference type="PANTHER" id="PTHR44591:SF3">
    <property type="entry name" value="RESPONSE REGULATORY DOMAIN-CONTAINING PROTEIN"/>
    <property type="match status" value="1"/>
</dbReference>
<dbReference type="PANTHER" id="PTHR44591">
    <property type="entry name" value="STRESS RESPONSE REGULATOR PROTEIN 1"/>
    <property type="match status" value="1"/>
</dbReference>
<protein>
    <recommendedName>
        <fullName evidence="1">Stage 0 sporulation protein A homolog</fullName>
    </recommendedName>
</protein>
<dbReference type="SMART" id="SM00448">
    <property type="entry name" value="REC"/>
    <property type="match status" value="1"/>
</dbReference>
<evidence type="ECO:0000256" key="1">
    <source>
        <dbReference type="ARBA" id="ARBA00018672"/>
    </source>
</evidence>
<dbReference type="EMBL" id="JAESWA010000024">
    <property type="protein sequence ID" value="MBL4933412.1"/>
    <property type="molecule type" value="Genomic_DNA"/>
</dbReference>
<sequence>MKVLVADDELPIRMLMEQTLEDIEGIDLLFASNGEEALHAISEENPEIVFLDVMMPEFDGYEVLEIIHTHKEYDNMRVILLTAKGSEMDIRRAEMYNIDLYITKPFDPDFILDKTTKIIQEIKRDNQ</sequence>
<proteinExistence type="predicted"/>
<dbReference type="GO" id="GO:0000160">
    <property type="term" value="P:phosphorelay signal transduction system"/>
    <property type="evidence" value="ECO:0007669"/>
    <property type="project" value="InterPro"/>
</dbReference>
<feature type="domain" description="Response regulatory" evidence="5">
    <location>
        <begin position="2"/>
        <end position="119"/>
    </location>
</feature>
<keyword evidence="7" id="KW-1185">Reference proteome</keyword>
<dbReference type="RefSeq" id="WP_202768850.1">
    <property type="nucleotide sequence ID" value="NZ_JAESWA010000024.1"/>
</dbReference>
<name>A0A937FJF0_9CLOT</name>
<organism evidence="6 7">
    <name type="scientific">Clostridium paridis</name>
    <dbReference type="NCBI Taxonomy" id="2803863"/>
    <lineage>
        <taxon>Bacteria</taxon>
        <taxon>Bacillati</taxon>
        <taxon>Bacillota</taxon>
        <taxon>Clostridia</taxon>
        <taxon>Eubacteriales</taxon>
        <taxon>Clostridiaceae</taxon>
        <taxon>Clostridium</taxon>
    </lineage>
</organism>
<dbReference type="Gene3D" id="3.40.50.2300">
    <property type="match status" value="1"/>
</dbReference>
<dbReference type="Pfam" id="PF00072">
    <property type="entry name" value="Response_reg"/>
    <property type="match status" value="1"/>
</dbReference>
<evidence type="ECO:0000259" key="5">
    <source>
        <dbReference type="PROSITE" id="PS50110"/>
    </source>
</evidence>